<evidence type="ECO:0000313" key="6">
    <source>
        <dbReference type="EMBL" id="VFA99049.1"/>
    </source>
</evidence>
<evidence type="ECO:0000313" key="7">
    <source>
        <dbReference type="Proteomes" id="UP000290439"/>
    </source>
</evidence>
<evidence type="ECO:0000256" key="3">
    <source>
        <dbReference type="ARBA" id="ARBA00022827"/>
    </source>
</evidence>
<evidence type="ECO:0000256" key="4">
    <source>
        <dbReference type="ARBA" id="ARBA00023002"/>
    </source>
</evidence>
<evidence type="ECO:0000256" key="2">
    <source>
        <dbReference type="ARBA" id="ARBA00022630"/>
    </source>
</evidence>
<sequence length="403" mass="44078">MSTAVRRVMIAGGGIGGLSAALALRRRGIDAVVFESARQLRDGGAGLHIWSNGMLALDALGVAEEVLRIAPVQTVCHFRTARGERIGSWPVGEFAAKYGRPTVAIGRSDLHRILLRALPDTEIRTGAEVTGFDQDGAGVTVRFADGGSERGELLIGADGVHSAVRRALVGDQPPRYTGYIAWRGAASVGPEIVAPGTFCAFFGPGTRFTYYDVAPGRTYWMSVANGEPHGVDHGDVIGKLVDRHRGWPEPVAQLLTATPAEQVLRHDVIDRAPIRRWGRGRVSLLGDAAHPITFNIGQGACQAIEDALILAEHLDGAADPIAALRSYERERIPRTARMQRMAWRIGRMGAWENPAAIWLRERFMKASWDRFAFRAAEQEQVAYATRYRADIDRSTRTNRQELT</sequence>
<protein>
    <submittedName>
        <fullName evidence="6">3-hydroxybenzoate 6-hydroxylase 1</fullName>
        <ecNumber evidence="6">1.14.13.24</ecNumber>
    </submittedName>
</protein>
<dbReference type="PANTHER" id="PTHR46496:SF1">
    <property type="entry name" value="ZEAXANTHIN EPOXIDASE, CHLOROPLASTIC"/>
    <property type="match status" value="1"/>
</dbReference>
<dbReference type="EMBL" id="LR215973">
    <property type="protein sequence ID" value="VFA99049.1"/>
    <property type="molecule type" value="Genomic_DNA"/>
</dbReference>
<evidence type="ECO:0000259" key="5">
    <source>
        <dbReference type="Pfam" id="PF01494"/>
    </source>
</evidence>
<dbReference type="SUPFAM" id="SSF51905">
    <property type="entry name" value="FAD/NAD(P)-binding domain"/>
    <property type="match status" value="1"/>
</dbReference>
<dbReference type="PRINTS" id="PR00420">
    <property type="entry name" value="RNGMNOXGNASE"/>
</dbReference>
<keyword evidence="3" id="KW-0274">FAD</keyword>
<comment type="cofactor">
    <cofactor evidence="1">
        <name>FAD</name>
        <dbReference type="ChEBI" id="CHEBI:57692"/>
    </cofactor>
</comment>
<keyword evidence="2" id="KW-0285">Flavoprotein</keyword>
<name>A0A4U8W2H7_9NOCA</name>
<dbReference type="Pfam" id="PF01494">
    <property type="entry name" value="FAD_binding_3"/>
    <property type="match status" value="1"/>
</dbReference>
<dbReference type="Proteomes" id="UP000290439">
    <property type="component" value="Chromosome"/>
</dbReference>
<dbReference type="InterPro" id="IPR002938">
    <property type="entry name" value="FAD-bd"/>
</dbReference>
<keyword evidence="4 6" id="KW-0560">Oxidoreductase</keyword>
<organism evidence="6 7">
    <name type="scientific">Nocardia cyriacigeorgica</name>
    <dbReference type="NCBI Taxonomy" id="135487"/>
    <lineage>
        <taxon>Bacteria</taxon>
        <taxon>Bacillati</taxon>
        <taxon>Actinomycetota</taxon>
        <taxon>Actinomycetes</taxon>
        <taxon>Mycobacteriales</taxon>
        <taxon>Nocardiaceae</taxon>
        <taxon>Nocardia</taxon>
    </lineage>
</organism>
<proteinExistence type="predicted"/>
<dbReference type="PANTHER" id="PTHR46496">
    <property type="match status" value="1"/>
</dbReference>
<accession>A0A4U8W2H7</accession>
<dbReference type="EC" id="1.14.13.24" evidence="6"/>
<gene>
    <name evidence="6" type="primary">xlnD_3</name>
    <name evidence="6" type="ORF">NCTC10797_02828</name>
</gene>
<dbReference type="RefSeq" id="WP_130917417.1">
    <property type="nucleotide sequence ID" value="NZ_LR215973.1"/>
</dbReference>
<dbReference type="GO" id="GO:0071949">
    <property type="term" value="F:FAD binding"/>
    <property type="evidence" value="ECO:0007669"/>
    <property type="project" value="InterPro"/>
</dbReference>
<dbReference type="GO" id="GO:0018669">
    <property type="term" value="F:3-hydroxybenzoate 6-monooxygenase activity"/>
    <property type="evidence" value="ECO:0007669"/>
    <property type="project" value="UniProtKB-EC"/>
</dbReference>
<reference evidence="6 7" key="1">
    <citation type="submission" date="2019-02" db="EMBL/GenBank/DDBJ databases">
        <authorList>
            <consortium name="Pathogen Informatics"/>
        </authorList>
    </citation>
    <scope>NUCLEOTIDE SEQUENCE [LARGE SCALE GENOMIC DNA]</scope>
    <source>
        <strain evidence="6 7">3012STDY6756504</strain>
    </source>
</reference>
<dbReference type="AlphaFoldDB" id="A0A4U8W2H7"/>
<feature type="domain" description="FAD-binding" evidence="5">
    <location>
        <begin position="8"/>
        <end position="340"/>
    </location>
</feature>
<dbReference type="InterPro" id="IPR036188">
    <property type="entry name" value="FAD/NAD-bd_sf"/>
</dbReference>
<dbReference type="Gene3D" id="3.50.50.60">
    <property type="entry name" value="FAD/NAD(P)-binding domain"/>
    <property type="match status" value="1"/>
</dbReference>
<evidence type="ECO:0000256" key="1">
    <source>
        <dbReference type="ARBA" id="ARBA00001974"/>
    </source>
</evidence>